<evidence type="ECO:0000313" key="2">
    <source>
        <dbReference type="Proteomes" id="UP000694845"/>
    </source>
</evidence>
<dbReference type="KEGG" id="aplc:110990827"/>
<dbReference type="RefSeq" id="XP_022111614.1">
    <property type="nucleotide sequence ID" value="XM_022255922.1"/>
</dbReference>
<dbReference type="GO" id="GO:0099604">
    <property type="term" value="F:ligand-gated calcium channel activity"/>
    <property type="evidence" value="ECO:0007669"/>
    <property type="project" value="TreeGrafter"/>
</dbReference>
<keyword evidence="2" id="KW-1185">Reference proteome</keyword>
<sequence length="94" mass="10360">MDTKNPKEVLLDPNHTHFILVDDGTVGSFGVEIKFRAKMEKEISEQKVYGNTNVSVPVVCVVVEGGPNTIFTVFEASIFLAKVIASAHELNRQN</sequence>
<dbReference type="GeneID" id="110990827"/>
<evidence type="ECO:0000313" key="3">
    <source>
        <dbReference type="RefSeq" id="XP_022111614.1"/>
    </source>
</evidence>
<organism evidence="2 3">
    <name type="scientific">Acanthaster planci</name>
    <name type="common">Crown-of-thorns starfish</name>
    <dbReference type="NCBI Taxonomy" id="133434"/>
    <lineage>
        <taxon>Eukaryota</taxon>
        <taxon>Metazoa</taxon>
        <taxon>Echinodermata</taxon>
        <taxon>Eleutherozoa</taxon>
        <taxon>Asterozoa</taxon>
        <taxon>Asteroidea</taxon>
        <taxon>Valvatacea</taxon>
        <taxon>Valvatida</taxon>
        <taxon>Acanthasteridae</taxon>
        <taxon>Acanthaster</taxon>
    </lineage>
</organism>
<dbReference type="PANTHER" id="PTHR13800:SF12">
    <property type="entry name" value="TRANSIENT RECEPTOR POTENTIAL CATION CHANNEL SUBFAMILY M MEMBER-LIKE 2"/>
    <property type="match status" value="1"/>
</dbReference>
<dbReference type="InterPro" id="IPR041491">
    <property type="entry name" value="TRPM_SLOG"/>
</dbReference>
<reference evidence="3" key="1">
    <citation type="submission" date="2025-08" db="UniProtKB">
        <authorList>
            <consortium name="RefSeq"/>
        </authorList>
    </citation>
    <scope>IDENTIFICATION</scope>
</reference>
<dbReference type="PANTHER" id="PTHR13800">
    <property type="entry name" value="TRANSIENT RECEPTOR POTENTIAL CATION CHANNEL, SUBFAMILY M, MEMBER 6"/>
    <property type="match status" value="1"/>
</dbReference>
<dbReference type="AlphaFoldDB" id="A0A8B8A1Q5"/>
<dbReference type="Pfam" id="PF18139">
    <property type="entry name" value="LSDAT_euk"/>
    <property type="match status" value="1"/>
</dbReference>
<proteinExistence type="predicted"/>
<name>A0A8B8A1Q5_ACAPL</name>
<accession>A0A8B8A1Q5</accession>
<dbReference type="InterPro" id="IPR050927">
    <property type="entry name" value="TRPM"/>
</dbReference>
<gene>
    <name evidence="3" type="primary">LOC110990827</name>
</gene>
<protein>
    <submittedName>
        <fullName evidence="3">Transient receptor potential cation channel subfamily M member 2-like</fullName>
    </submittedName>
</protein>
<dbReference type="Proteomes" id="UP000694845">
    <property type="component" value="Unplaced"/>
</dbReference>
<evidence type="ECO:0000259" key="1">
    <source>
        <dbReference type="Pfam" id="PF18139"/>
    </source>
</evidence>
<feature type="domain" description="TRPM SLOG" evidence="1">
    <location>
        <begin position="4"/>
        <end position="76"/>
    </location>
</feature>
<dbReference type="OrthoDB" id="301415at2759"/>
<dbReference type="GO" id="GO:0005886">
    <property type="term" value="C:plasma membrane"/>
    <property type="evidence" value="ECO:0007669"/>
    <property type="project" value="TreeGrafter"/>
</dbReference>